<dbReference type="Proteomes" id="UP001140234">
    <property type="component" value="Unassembled WGS sequence"/>
</dbReference>
<dbReference type="EMBL" id="JANBUJ010000556">
    <property type="protein sequence ID" value="KAJ2771330.1"/>
    <property type="molecule type" value="Genomic_DNA"/>
</dbReference>
<proteinExistence type="predicted"/>
<evidence type="ECO:0000313" key="2">
    <source>
        <dbReference type="Proteomes" id="UP001140234"/>
    </source>
</evidence>
<reference evidence="1" key="1">
    <citation type="submission" date="2022-07" db="EMBL/GenBank/DDBJ databases">
        <title>Phylogenomic reconstructions and comparative analyses of Kickxellomycotina fungi.</title>
        <authorList>
            <person name="Reynolds N.K."/>
            <person name="Stajich J.E."/>
            <person name="Barry K."/>
            <person name="Grigoriev I.V."/>
            <person name="Crous P."/>
            <person name="Smith M.E."/>
        </authorList>
    </citation>
    <scope>NUCLEOTIDE SEQUENCE</scope>
    <source>
        <strain evidence="1">CBS 109366</strain>
    </source>
</reference>
<organism evidence="1 2">
    <name type="scientific">Coemansia nantahalensis</name>
    <dbReference type="NCBI Taxonomy" id="2789366"/>
    <lineage>
        <taxon>Eukaryota</taxon>
        <taxon>Fungi</taxon>
        <taxon>Fungi incertae sedis</taxon>
        <taxon>Zoopagomycota</taxon>
        <taxon>Kickxellomycotina</taxon>
        <taxon>Kickxellomycetes</taxon>
        <taxon>Kickxellales</taxon>
        <taxon>Kickxellaceae</taxon>
        <taxon>Coemansia</taxon>
    </lineage>
</organism>
<sequence length="1212" mass="133462">RRLLATDAGPRGDQTPDGERRLLAALQGLSQSGSLAQREAVWGLYEQLAASGVDAHEFSLDTLLLLIELIAGDKDLVRVLARITAILRHLTTRRQLLDNEVEAIQRLWEDIGTARTSPADWVPFARERHHPASSRQAKHTPQPRPAACIPSGDAFSPTSPGEPMPAAAGAANEQPAIDELREMLYAPPITTDLRRLWRTYRVVMRAQQEDRVGERLTYSDITHLIRYSINFGTIAGERFLAQIEVDLATKPDLFPSRYFHMMYSYAKLGLVEHSRRLYAEAQAAGDSDAEGNLEWQMCLSLVVSLRHREGQAIFGRLVEEGQATPAMYGMMLRELVQVQSLDRAFALFDDMCARGVRPTEVAVVMLAQAVAQIKDGPEYSTRLQAITAYLRSWRITPGASFFVGLLKGYGWSGQHDMFDGLAARLRAHTPQSSVEIDHAIMANASKRDNADLTVAMAELVARVPANTEAVVYALCDVGRPDVIPTLVDLASLPENNRTANLRLYLALNDPDVALDPRRLQSLVLGMLSRGFTPTFRMSRAVISAIWLHGGSELAIAAYERLVPAGMPKTVGVLLRALQLYARSPTPGRGLDVFDELRERWAAADYAVVSLPSNAIGKLTALAIATRGIDAAQEMFDFLASRKTWLQRLPFTPLAEYYINHDMRDRAQALIVRAVQQGFAVGEHGANLCGRYLAETAGLTELANFLRHLQRTRELGLVANDVLVKYFALCAANYKKADFEWALVALAELDQDMKTWRAIIAQLEASNWRLLSAMVHVLIGFDSELMAPVLLHASRHLPRRIIIVNMVLEELNARGIRPTTTTCDLALSAMVMAWHAQRRRSGHISARGITPAYLTRSVSRVIDVAVGVGVRPRLLTMALLILASEKRYAHTRCLDILSTLPPAQRSVQFYGAIARGCERIGSLKGINETLLAMGADGIEPTAELLDVVAECYASLRPPVPPTLPPDSLAAAEDYNADHDPDDAEAEYFYKKCLYRALSIWREFEVHGLSPSARTCGAILTAFSRARKGPQGEGFVDHLLQQGIAHSADTALGWIKLRLATDDVRGARQVFGAIGDASRCRLLAAGDERYRGLDAVSLVPEHFAVFILHHAKLDELAHAVQFMDDMHERGLRAQPRLYAALLRALAHNNRKSAFVHVMKQMLAAGARPDSTVMDVVREYASFGEQPGPDSHAARPEPGSDGDAADDGSAGPDPF</sequence>
<feature type="non-terminal residue" evidence="1">
    <location>
        <position position="1"/>
    </location>
</feature>
<comment type="caution">
    <text evidence="1">The sequence shown here is derived from an EMBL/GenBank/DDBJ whole genome shotgun (WGS) entry which is preliminary data.</text>
</comment>
<protein>
    <submittedName>
        <fullName evidence="1">Uncharacterized protein</fullName>
    </submittedName>
</protein>
<gene>
    <name evidence="1" type="ORF">IWQ57_002263</name>
</gene>
<keyword evidence="2" id="KW-1185">Reference proteome</keyword>
<name>A0ACC1K0W6_9FUNG</name>
<accession>A0ACC1K0W6</accession>
<evidence type="ECO:0000313" key="1">
    <source>
        <dbReference type="EMBL" id="KAJ2771330.1"/>
    </source>
</evidence>